<proteinExistence type="predicted"/>
<evidence type="ECO:0000313" key="1">
    <source>
        <dbReference type="EMBL" id="RIQ21254.1"/>
    </source>
</evidence>
<reference evidence="1 2" key="1">
    <citation type="submission" date="2018-09" db="EMBL/GenBank/DDBJ databases">
        <title>Isolation, diversity and antifungal activity of actinobacteria from wheat.</title>
        <authorList>
            <person name="Han C."/>
        </authorList>
    </citation>
    <scope>NUCLEOTIDE SEQUENCE [LARGE SCALE GENOMIC DNA]</scope>
    <source>
        <strain evidence="1 2">NEAU-YY265</strain>
    </source>
</reference>
<dbReference type="OrthoDB" id="5196077at2"/>
<gene>
    <name evidence="1" type="ORF">DY240_15635</name>
</gene>
<comment type="caution">
    <text evidence="1">The sequence shown here is derived from an EMBL/GenBank/DDBJ whole genome shotgun (WGS) entry which is preliminary data.</text>
</comment>
<dbReference type="AlphaFoldDB" id="A0A418KP91"/>
<name>A0A418KP91_9ACTN</name>
<keyword evidence="2" id="KW-1185">Reference proteome</keyword>
<organism evidence="1 2">
    <name type="scientific">Jiangella rhizosphaerae</name>
    <dbReference type="NCBI Taxonomy" id="2293569"/>
    <lineage>
        <taxon>Bacteria</taxon>
        <taxon>Bacillati</taxon>
        <taxon>Actinomycetota</taxon>
        <taxon>Actinomycetes</taxon>
        <taxon>Jiangellales</taxon>
        <taxon>Jiangellaceae</taxon>
        <taxon>Jiangella</taxon>
    </lineage>
</organism>
<dbReference type="Proteomes" id="UP000284057">
    <property type="component" value="Unassembled WGS sequence"/>
</dbReference>
<dbReference type="EMBL" id="QUAL01000152">
    <property type="protein sequence ID" value="RIQ21254.1"/>
    <property type="molecule type" value="Genomic_DNA"/>
</dbReference>
<dbReference type="RefSeq" id="WP_119660780.1">
    <property type="nucleotide sequence ID" value="NZ_QUAL01000152.1"/>
</dbReference>
<accession>A0A418KP91</accession>
<evidence type="ECO:0000313" key="2">
    <source>
        <dbReference type="Proteomes" id="UP000284057"/>
    </source>
</evidence>
<sequence length="67" mass="7333">MSGRSSSQTLTVELDPERARALHALAELYHATPERMVASWAAYHIDRLVAGQTPDTVPSGWQPDTDA</sequence>
<protein>
    <submittedName>
        <fullName evidence="1">Uncharacterized protein</fullName>
    </submittedName>
</protein>